<keyword evidence="2" id="KW-1185">Reference proteome</keyword>
<gene>
    <name evidence="1" type="ORF">J2W52_005704</name>
</gene>
<dbReference type="EMBL" id="JAVDUP010000013">
    <property type="protein sequence ID" value="MDR6904071.1"/>
    <property type="molecule type" value="Genomic_DNA"/>
</dbReference>
<protein>
    <submittedName>
        <fullName evidence="1">Uncharacterized protein</fullName>
    </submittedName>
</protein>
<evidence type="ECO:0000313" key="1">
    <source>
        <dbReference type="EMBL" id="MDR6904071.1"/>
    </source>
</evidence>
<evidence type="ECO:0000313" key="2">
    <source>
        <dbReference type="Proteomes" id="UP001250791"/>
    </source>
</evidence>
<dbReference type="Proteomes" id="UP001250791">
    <property type="component" value="Unassembled WGS sequence"/>
</dbReference>
<sequence>MATSEFDDFIRRQQAKRQESAQLDVGRELDEWRKHLSTLYDTVEAYMSAYIREGAATIKYRPIELNEEFSGPYEVNQMSLTIEPSVIQFKPIGTMLIGSKGRVDVQGPQGEARLVLVNRKVSEARELIHIRVSVSGAPPAPPSITTQEPIEWAWKLATRPPNMRFIDLDEATFFNMILMVADAQS</sequence>
<reference evidence="1 2" key="1">
    <citation type="submission" date="2023-07" db="EMBL/GenBank/DDBJ databases">
        <title>Sorghum-associated microbial communities from plants grown in Nebraska, USA.</title>
        <authorList>
            <person name="Schachtman D."/>
        </authorList>
    </citation>
    <scope>NUCLEOTIDE SEQUENCE [LARGE SCALE GENOMIC DNA]</scope>
    <source>
        <strain evidence="1 2">3199</strain>
    </source>
</reference>
<organism evidence="1 2">
    <name type="scientific">Rhizobium miluonense</name>
    <dbReference type="NCBI Taxonomy" id="411945"/>
    <lineage>
        <taxon>Bacteria</taxon>
        <taxon>Pseudomonadati</taxon>
        <taxon>Pseudomonadota</taxon>
        <taxon>Alphaproteobacteria</taxon>
        <taxon>Hyphomicrobiales</taxon>
        <taxon>Rhizobiaceae</taxon>
        <taxon>Rhizobium/Agrobacterium group</taxon>
        <taxon>Rhizobium</taxon>
    </lineage>
</organism>
<dbReference type="RefSeq" id="WP_310235729.1">
    <property type="nucleotide sequence ID" value="NZ_JAVDUP010000013.1"/>
</dbReference>
<comment type="caution">
    <text evidence="1">The sequence shown here is derived from an EMBL/GenBank/DDBJ whole genome shotgun (WGS) entry which is preliminary data.</text>
</comment>
<name>A0ABU1SYJ4_9HYPH</name>
<proteinExistence type="predicted"/>
<accession>A0ABU1SYJ4</accession>